<sequence>MSNNIRYLEFPLEVKYFFRNKKLNPYITGGLSYFKYENSHSENSISLEYGDNVSLNFGLRLEHKLIDRLYINIESNFSYQIEPVTTTIDYTPYIFSISTGIDYRF</sequence>
<evidence type="ECO:0000313" key="2">
    <source>
        <dbReference type="Proteomes" id="UP000321938"/>
    </source>
</evidence>
<gene>
    <name evidence="1" type="ORF">ES692_05200</name>
</gene>
<dbReference type="STRING" id="1123037.GCA_000425305_02702"/>
<reference evidence="1 2" key="1">
    <citation type="submission" date="2019-08" db="EMBL/GenBank/DDBJ databases">
        <title>Genome of Psychroserpens burtonensis ACAM 167.</title>
        <authorList>
            <person name="Bowman J.P."/>
        </authorList>
    </citation>
    <scope>NUCLEOTIDE SEQUENCE [LARGE SCALE GENOMIC DNA]</scope>
    <source>
        <strain evidence="1 2">ACAM 167</strain>
    </source>
</reference>
<keyword evidence="2" id="KW-1185">Reference proteome</keyword>
<evidence type="ECO:0000313" key="1">
    <source>
        <dbReference type="EMBL" id="TXE18850.1"/>
    </source>
</evidence>
<dbReference type="EMBL" id="VOSB01000006">
    <property type="protein sequence ID" value="TXE18850.1"/>
    <property type="molecule type" value="Genomic_DNA"/>
</dbReference>
<dbReference type="Gene3D" id="2.40.160.20">
    <property type="match status" value="1"/>
</dbReference>
<organism evidence="1 2">
    <name type="scientific">Psychroserpens burtonensis</name>
    <dbReference type="NCBI Taxonomy" id="49278"/>
    <lineage>
        <taxon>Bacteria</taxon>
        <taxon>Pseudomonadati</taxon>
        <taxon>Bacteroidota</taxon>
        <taxon>Flavobacteriia</taxon>
        <taxon>Flavobacteriales</taxon>
        <taxon>Flavobacteriaceae</taxon>
        <taxon>Psychroserpens</taxon>
    </lineage>
</organism>
<dbReference type="SUPFAM" id="SSF56925">
    <property type="entry name" value="OMPA-like"/>
    <property type="match status" value="1"/>
</dbReference>
<dbReference type="AlphaFoldDB" id="A0A5C7B909"/>
<dbReference type="OrthoDB" id="1452596at2"/>
<dbReference type="Proteomes" id="UP000321938">
    <property type="component" value="Unassembled WGS sequence"/>
</dbReference>
<comment type="caution">
    <text evidence="1">The sequence shown here is derived from an EMBL/GenBank/DDBJ whole genome shotgun (WGS) entry which is preliminary data.</text>
</comment>
<name>A0A5C7B909_9FLAO</name>
<dbReference type="InterPro" id="IPR011250">
    <property type="entry name" value="OMP/PagP_B-barrel"/>
</dbReference>
<accession>A0A5C7B909</accession>
<proteinExistence type="predicted"/>
<protein>
    <submittedName>
        <fullName evidence="1">Porin family protein</fullName>
    </submittedName>
</protein>